<name>A0AAV7LWK6_PLEWA</name>
<gene>
    <name evidence="2" type="ORF">NDU88_000704</name>
</gene>
<proteinExistence type="predicted"/>
<evidence type="ECO:0000313" key="3">
    <source>
        <dbReference type="Proteomes" id="UP001066276"/>
    </source>
</evidence>
<feature type="compositionally biased region" description="Basic and acidic residues" evidence="1">
    <location>
        <begin position="27"/>
        <end position="41"/>
    </location>
</feature>
<sequence>MIRFRFSIPGRRNGRLIPELREVAGPRRGRLEGHVPTRDASGHSWRGGQHLDGSLQQRPHVPGKRSSPSTSGVLQYQIFRHCQQSGSKEGPSLHLSPRGPSYLHLSPTDGAPSAGVCFGLKPRGNDVGLGGNTNRGAPQSPLPNRICPLHTKLGAVDSDRPYCDVPCLVGSSLQCSSAYSFEVAHITYTTWAIVPKDYHKNPVPRDRSEIPLIAGYLHHHTISSARLGDGVRTP</sequence>
<dbReference type="EMBL" id="JANPWB010000014">
    <property type="protein sequence ID" value="KAJ1095542.1"/>
    <property type="molecule type" value="Genomic_DNA"/>
</dbReference>
<reference evidence="2" key="1">
    <citation type="journal article" date="2022" name="bioRxiv">
        <title>Sequencing and chromosome-scale assembly of the giantPleurodeles waltlgenome.</title>
        <authorList>
            <person name="Brown T."/>
            <person name="Elewa A."/>
            <person name="Iarovenko S."/>
            <person name="Subramanian E."/>
            <person name="Araus A.J."/>
            <person name="Petzold A."/>
            <person name="Susuki M."/>
            <person name="Suzuki K.-i.T."/>
            <person name="Hayashi T."/>
            <person name="Toyoda A."/>
            <person name="Oliveira C."/>
            <person name="Osipova E."/>
            <person name="Leigh N.D."/>
            <person name="Simon A."/>
            <person name="Yun M.H."/>
        </authorList>
    </citation>
    <scope>NUCLEOTIDE SEQUENCE</scope>
    <source>
        <strain evidence="2">20211129_DDA</strain>
        <tissue evidence="2">Liver</tissue>
    </source>
</reference>
<feature type="region of interest" description="Disordered" evidence="1">
    <location>
        <begin position="27"/>
        <end position="72"/>
    </location>
</feature>
<evidence type="ECO:0000256" key="1">
    <source>
        <dbReference type="SAM" id="MobiDB-lite"/>
    </source>
</evidence>
<evidence type="ECO:0000313" key="2">
    <source>
        <dbReference type="EMBL" id="KAJ1095542.1"/>
    </source>
</evidence>
<keyword evidence="3" id="KW-1185">Reference proteome</keyword>
<organism evidence="2 3">
    <name type="scientific">Pleurodeles waltl</name>
    <name type="common">Iberian ribbed newt</name>
    <dbReference type="NCBI Taxonomy" id="8319"/>
    <lineage>
        <taxon>Eukaryota</taxon>
        <taxon>Metazoa</taxon>
        <taxon>Chordata</taxon>
        <taxon>Craniata</taxon>
        <taxon>Vertebrata</taxon>
        <taxon>Euteleostomi</taxon>
        <taxon>Amphibia</taxon>
        <taxon>Batrachia</taxon>
        <taxon>Caudata</taxon>
        <taxon>Salamandroidea</taxon>
        <taxon>Salamandridae</taxon>
        <taxon>Pleurodelinae</taxon>
        <taxon>Pleurodeles</taxon>
    </lineage>
</organism>
<accession>A0AAV7LWK6</accession>
<dbReference type="AlphaFoldDB" id="A0AAV7LWK6"/>
<protein>
    <submittedName>
        <fullName evidence="2">Uncharacterized protein</fullName>
    </submittedName>
</protein>
<dbReference type="Proteomes" id="UP001066276">
    <property type="component" value="Chromosome 10"/>
</dbReference>
<comment type="caution">
    <text evidence="2">The sequence shown here is derived from an EMBL/GenBank/DDBJ whole genome shotgun (WGS) entry which is preliminary data.</text>
</comment>
<feature type="region of interest" description="Disordered" evidence="1">
    <location>
        <begin position="85"/>
        <end position="106"/>
    </location>
</feature>